<keyword evidence="4 9" id="KW-0732">Signal</keyword>
<evidence type="ECO:0000313" key="11">
    <source>
        <dbReference type="EMBL" id="RPD66703.1"/>
    </source>
</evidence>
<dbReference type="EMBL" id="ML122250">
    <property type="protein sequence ID" value="RPD66703.1"/>
    <property type="molecule type" value="Genomic_DNA"/>
</dbReference>
<evidence type="ECO:0000259" key="10">
    <source>
        <dbReference type="Pfam" id="PF05572"/>
    </source>
</evidence>
<dbReference type="OrthoDB" id="536211at2759"/>
<reference evidence="11" key="1">
    <citation type="journal article" date="2018" name="Genome Biol. Evol.">
        <title>Genomics and development of Lentinus tigrinus, a white-rot wood-decaying mushroom with dimorphic fruiting bodies.</title>
        <authorList>
            <person name="Wu B."/>
            <person name="Xu Z."/>
            <person name="Knudson A."/>
            <person name="Carlson A."/>
            <person name="Chen N."/>
            <person name="Kovaka S."/>
            <person name="LaButti K."/>
            <person name="Lipzen A."/>
            <person name="Pennachio C."/>
            <person name="Riley R."/>
            <person name="Schakwitz W."/>
            <person name="Umezawa K."/>
            <person name="Ohm R.A."/>
            <person name="Grigoriev I.V."/>
            <person name="Nagy L.G."/>
            <person name="Gibbons J."/>
            <person name="Hibbett D."/>
        </authorList>
    </citation>
    <scope>NUCLEOTIDE SEQUENCE [LARGE SCALE GENOMIC DNA]</scope>
    <source>
        <strain evidence="11">ALCF2SS1-6</strain>
    </source>
</reference>
<evidence type="ECO:0000256" key="7">
    <source>
        <dbReference type="ARBA" id="ARBA00023049"/>
    </source>
</evidence>
<dbReference type="Gene3D" id="3.40.390.10">
    <property type="entry name" value="Collagenase (Catalytic Domain)"/>
    <property type="match status" value="1"/>
</dbReference>
<evidence type="ECO:0000256" key="1">
    <source>
        <dbReference type="ARBA" id="ARBA00008721"/>
    </source>
</evidence>
<dbReference type="STRING" id="1328759.A0A5C2SS41"/>
<dbReference type="GO" id="GO:0008237">
    <property type="term" value="F:metallopeptidase activity"/>
    <property type="evidence" value="ECO:0007669"/>
    <property type="project" value="UniProtKB-KW"/>
</dbReference>
<dbReference type="InterPro" id="IPR008754">
    <property type="entry name" value="Peptidase_M43"/>
</dbReference>
<dbReference type="InterPro" id="IPR024079">
    <property type="entry name" value="MetalloPept_cat_dom_sf"/>
</dbReference>
<keyword evidence="8" id="KW-1015">Disulfide bond</keyword>
<evidence type="ECO:0000256" key="3">
    <source>
        <dbReference type="ARBA" id="ARBA00022723"/>
    </source>
</evidence>
<accession>A0A5C2SS41</accession>
<proteinExistence type="inferred from homology"/>
<sequence>MFKSTVVILLLAASGVLAGPAITTRTCGTTISDEKLLAHEAHFQANKVAKTGAAAATATVNVFWHVISQDTTLAGGNIPDSMITDQMTVLNEDYAPSGLQFVLKNTTRTINWNYFNQAGPETSVQTQMKQELRQGGVADFNVYTVGFTAPADVGLLGYSTFPADYAGSPTDDGSVILFSSLPGGSTERFNEGKTLTHEAGHWVGLYHTFQGGCSGTGDMVDDTPPEASPASGCPTGRDTCTSAGLDPINNYMDYSDDSCMTQFTPGQGTRMADQLRTYRGISI</sequence>
<comment type="similarity">
    <text evidence="1">Belongs to the peptidase M43B family.</text>
</comment>
<feature type="domain" description="Peptidase M43 pregnancy-associated plasma-A" evidence="10">
    <location>
        <begin position="188"/>
        <end position="275"/>
    </location>
</feature>
<evidence type="ECO:0000256" key="6">
    <source>
        <dbReference type="ARBA" id="ARBA00022833"/>
    </source>
</evidence>
<dbReference type="GO" id="GO:0006508">
    <property type="term" value="P:proteolysis"/>
    <property type="evidence" value="ECO:0007669"/>
    <property type="project" value="UniProtKB-KW"/>
</dbReference>
<evidence type="ECO:0000256" key="4">
    <source>
        <dbReference type="ARBA" id="ARBA00022729"/>
    </source>
</evidence>
<keyword evidence="3" id="KW-0479">Metal-binding</keyword>
<keyword evidence="2 11" id="KW-0645">Protease</keyword>
<dbReference type="PANTHER" id="PTHR47466">
    <property type="match status" value="1"/>
</dbReference>
<dbReference type="Pfam" id="PF05572">
    <property type="entry name" value="Peptidase_M43"/>
    <property type="match status" value="1"/>
</dbReference>
<evidence type="ECO:0000256" key="5">
    <source>
        <dbReference type="ARBA" id="ARBA00022801"/>
    </source>
</evidence>
<name>A0A5C2SS41_9APHY</name>
<keyword evidence="5" id="KW-0378">Hydrolase</keyword>
<evidence type="ECO:0000256" key="9">
    <source>
        <dbReference type="SAM" id="SignalP"/>
    </source>
</evidence>
<evidence type="ECO:0000256" key="2">
    <source>
        <dbReference type="ARBA" id="ARBA00022670"/>
    </source>
</evidence>
<dbReference type="SUPFAM" id="SSF55486">
    <property type="entry name" value="Metalloproteases ('zincins'), catalytic domain"/>
    <property type="match status" value="1"/>
</dbReference>
<dbReference type="CDD" id="cd04275">
    <property type="entry name" value="ZnMc_pappalysin_like"/>
    <property type="match status" value="1"/>
</dbReference>
<keyword evidence="7 11" id="KW-0482">Metalloprotease</keyword>
<evidence type="ECO:0000313" key="12">
    <source>
        <dbReference type="Proteomes" id="UP000313359"/>
    </source>
</evidence>
<dbReference type="AlphaFoldDB" id="A0A5C2SS41"/>
<evidence type="ECO:0000256" key="8">
    <source>
        <dbReference type="ARBA" id="ARBA00023157"/>
    </source>
</evidence>
<keyword evidence="6" id="KW-0862">Zinc</keyword>
<dbReference type="Proteomes" id="UP000313359">
    <property type="component" value="Unassembled WGS sequence"/>
</dbReference>
<feature type="chain" id="PRO_5023075412" evidence="9">
    <location>
        <begin position="19"/>
        <end position="283"/>
    </location>
</feature>
<organism evidence="11 12">
    <name type="scientific">Lentinus tigrinus ALCF2SS1-6</name>
    <dbReference type="NCBI Taxonomy" id="1328759"/>
    <lineage>
        <taxon>Eukaryota</taxon>
        <taxon>Fungi</taxon>
        <taxon>Dikarya</taxon>
        <taxon>Basidiomycota</taxon>
        <taxon>Agaricomycotina</taxon>
        <taxon>Agaricomycetes</taxon>
        <taxon>Polyporales</taxon>
        <taxon>Polyporaceae</taxon>
        <taxon>Lentinus</taxon>
    </lineage>
</organism>
<dbReference type="GO" id="GO:0046872">
    <property type="term" value="F:metal ion binding"/>
    <property type="evidence" value="ECO:0007669"/>
    <property type="project" value="UniProtKB-KW"/>
</dbReference>
<dbReference type="PANTHER" id="PTHR47466:SF1">
    <property type="entry name" value="METALLOPROTEASE MEP1 (AFU_ORTHOLOGUE AFUA_1G07730)-RELATED"/>
    <property type="match status" value="1"/>
</dbReference>
<keyword evidence="12" id="KW-1185">Reference proteome</keyword>
<protein>
    <submittedName>
        <fullName evidence="11">Metalloprotease</fullName>
    </submittedName>
</protein>
<gene>
    <name evidence="11" type="ORF">L227DRAFT_1117</name>
</gene>
<feature type="signal peptide" evidence="9">
    <location>
        <begin position="1"/>
        <end position="18"/>
    </location>
</feature>